<dbReference type="EMBL" id="QUSL01000027">
    <property type="protein sequence ID" value="RGD81467.1"/>
    <property type="molecule type" value="Genomic_DNA"/>
</dbReference>
<comment type="caution">
    <text evidence="2">The sequence shown here is derived from an EMBL/GenBank/DDBJ whole genome shotgun (WGS) entry which is preliminary data.</text>
</comment>
<evidence type="ECO:0000313" key="2">
    <source>
        <dbReference type="EMBL" id="RGD81467.1"/>
    </source>
</evidence>
<name>A0A3E3EA10_9FIRM</name>
<proteinExistence type="predicted"/>
<gene>
    <name evidence="2" type="ORF">DXB93_14175</name>
</gene>
<keyword evidence="1" id="KW-0472">Membrane</keyword>
<evidence type="ECO:0000256" key="1">
    <source>
        <dbReference type="SAM" id="Phobius"/>
    </source>
</evidence>
<sequence>MFNKICCYVFIFLSIITLSLNFLRVILDIDVIKSFPVTSNILIYLRHLSNPVKMVITLIVSIIIIILLKGFIGYINSLKSK</sequence>
<dbReference type="Proteomes" id="UP000261032">
    <property type="component" value="Unassembled WGS sequence"/>
</dbReference>
<evidence type="ECO:0000313" key="3">
    <source>
        <dbReference type="Proteomes" id="UP000261032"/>
    </source>
</evidence>
<keyword evidence="1" id="KW-0812">Transmembrane</keyword>
<reference evidence="2 3" key="1">
    <citation type="submission" date="2018-08" db="EMBL/GenBank/DDBJ databases">
        <title>A genome reference for cultivated species of the human gut microbiota.</title>
        <authorList>
            <person name="Zou Y."/>
            <person name="Xue W."/>
            <person name="Luo G."/>
        </authorList>
    </citation>
    <scope>NUCLEOTIDE SEQUENCE [LARGE SCALE GENOMIC DNA]</scope>
    <source>
        <strain evidence="2 3">OM06-4</strain>
    </source>
</reference>
<feature type="transmembrane region" description="Helical" evidence="1">
    <location>
        <begin position="7"/>
        <end position="27"/>
    </location>
</feature>
<accession>A0A3E3EA10</accession>
<dbReference type="RefSeq" id="WP_117582164.1">
    <property type="nucleotide sequence ID" value="NZ_QUSL01000027.1"/>
</dbReference>
<dbReference type="AlphaFoldDB" id="A0A3E3EA10"/>
<keyword evidence="1" id="KW-1133">Transmembrane helix</keyword>
<organism evidence="2 3">
    <name type="scientific">Thomasclavelia ramosa</name>
    <dbReference type="NCBI Taxonomy" id="1547"/>
    <lineage>
        <taxon>Bacteria</taxon>
        <taxon>Bacillati</taxon>
        <taxon>Bacillota</taxon>
        <taxon>Erysipelotrichia</taxon>
        <taxon>Erysipelotrichales</taxon>
        <taxon>Coprobacillaceae</taxon>
        <taxon>Thomasclavelia</taxon>
    </lineage>
</organism>
<feature type="transmembrane region" description="Helical" evidence="1">
    <location>
        <begin position="54"/>
        <end position="75"/>
    </location>
</feature>
<protein>
    <submittedName>
        <fullName evidence="2">Uncharacterized protein</fullName>
    </submittedName>
</protein>